<organism evidence="8 9">
    <name type="scientific">Pedococcus badiiscoriae</name>
    <dbReference type="NCBI Taxonomy" id="642776"/>
    <lineage>
        <taxon>Bacteria</taxon>
        <taxon>Bacillati</taxon>
        <taxon>Actinomycetota</taxon>
        <taxon>Actinomycetes</taxon>
        <taxon>Micrococcales</taxon>
        <taxon>Intrasporangiaceae</taxon>
        <taxon>Pedococcus</taxon>
    </lineage>
</organism>
<dbReference type="InterPro" id="IPR003018">
    <property type="entry name" value="GAF"/>
</dbReference>
<evidence type="ECO:0000256" key="4">
    <source>
        <dbReference type="ARBA" id="ARBA00022679"/>
    </source>
</evidence>
<dbReference type="Pfam" id="PF00512">
    <property type="entry name" value="HisKA"/>
    <property type="match status" value="1"/>
</dbReference>
<dbReference type="PANTHER" id="PTHR42878">
    <property type="entry name" value="TWO-COMPONENT HISTIDINE KINASE"/>
    <property type="match status" value="1"/>
</dbReference>
<dbReference type="PANTHER" id="PTHR42878:SF15">
    <property type="entry name" value="BACTERIOPHYTOCHROME"/>
    <property type="match status" value="1"/>
</dbReference>
<dbReference type="InterPro" id="IPR003594">
    <property type="entry name" value="HATPase_dom"/>
</dbReference>
<evidence type="ECO:0000256" key="2">
    <source>
        <dbReference type="ARBA" id="ARBA00004236"/>
    </source>
</evidence>
<dbReference type="InterPro" id="IPR050351">
    <property type="entry name" value="BphY/WalK/GraS-like"/>
</dbReference>
<dbReference type="GO" id="GO:0007234">
    <property type="term" value="P:osmosensory signaling via phosphorelay pathway"/>
    <property type="evidence" value="ECO:0007669"/>
    <property type="project" value="TreeGrafter"/>
</dbReference>
<dbReference type="EC" id="2.7.13.3" evidence="3"/>
<gene>
    <name evidence="8" type="ORF">BJ986_001553</name>
</gene>
<dbReference type="Gene3D" id="3.30.450.40">
    <property type="match status" value="1"/>
</dbReference>
<accession>A0A852WNW4</accession>
<evidence type="ECO:0000259" key="7">
    <source>
        <dbReference type="PROSITE" id="PS50109"/>
    </source>
</evidence>
<dbReference type="InterPro" id="IPR005467">
    <property type="entry name" value="His_kinase_dom"/>
</dbReference>
<dbReference type="AlphaFoldDB" id="A0A852WNW4"/>
<dbReference type="Pfam" id="PF02518">
    <property type="entry name" value="HATPase_c"/>
    <property type="match status" value="1"/>
</dbReference>
<dbReference type="PROSITE" id="PS50109">
    <property type="entry name" value="HIS_KIN"/>
    <property type="match status" value="1"/>
</dbReference>
<dbReference type="RefSeq" id="WP_179421457.1">
    <property type="nucleotide sequence ID" value="NZ_JACCAB010000001.1"/>
</dbReference>
<evidence type="ECO:0000256" key="5">
    <source>
        <dbReference type="ARBA" id="ARBA00022777"/>
    </source>
</evidence>
<protein>
    <recommendedName>
        <fullName evidence="6">Sensor-like histidine kinase SenX3</fullName>
        <ecNumber evidence="3">2.7.13.3</ecNumber>
    </recommendedName>
</protein>
<dbReference type="GO" id="GO:0030295">
    <property type="term" value="F:protein kinase activator activity"/>
    <property type="evidence" value="ECO:0007669"/>
    <property type="project" value="TreeGrafter"/>
</dbReference>
<dbReference type="GO" id="GO:0000156">
    <property type="term" value="F:phosphorelay response regulator activity"/>
    <property type="evidence" value="ECO:0007669"/>
    <property type="project" value="TreeGrafter"/>
</dbReference>
<dbReference type="Gene3D" id="3.30.565.10">
    <property type="entry name" value="Histidine kinase-like ATPase, C-terminal domain"/>
    <property type="match status" value="1"/>
</dbReference>
<keyword evidence="4" id="KW-0808">Transferase</keyword>
<proteinExistence type="predicted"/>
<dbReference type="Pfam" id="PF01590">
    <property type="entry name" value="GAF"/>
    <property type="match status" value="1"/>
</dbReference>
<dbReference type="EMBL" id="JACCAB010000001">
    <property type="protein sequence ID" value="NYG07066.1"/>
    <property type="molecule type" value="Genomic_DNA"/>
</dbReference>
<evidence type="ECO:0000256" key="1">
    <source>
        <dbReference type="ARBA" id="ARBA00000085"/>
    </source>
</evidence>
<evidence type="ECO:0000313" key="9">
    <source>
        <dbReference type="Proteomes" id="UP000573599"/>
    </source>
</evidence>
<evidence type="ECO:0000256" key="3">
    <source>
        <dbReference type="ARBA" id="ARBA00012438"/>
    </source>
</evidence>
<comment type="subcellular location">
    <subcellularLocation>
        <location evidence="2">Cell membrane</location>
    </subcellularLocation>
</comment>
<name>A0A852WNW4_9MICO</name>
<dbReference type="SMART" id="SM00387">
    <property type="entry name" value="HATPase_c"/>
    <property type="match status" value="1"/>
</dbReference>
<dbReference type="InterPro" id="IPR003661">
    <property type="entry name" value="HisK_dim/P_dom"/>
</dbReference>
<dbReference type="CDD" id="cd00082">
    <property type="entry name" value="HisKA"/>
    <property type="match status" value="1"/>
</dbReference>
<evidence type="ECO:0000256" key="6">
    <source>
        <dbReference type="ARBA" id="ARBA00039401"/>
    </source>
</evidence>
<dbReference type="Proteomes" id="UP000573599">
    <property type="component" value="Unassembled WGS sequence"/>
</dbReference>
<reference evidence="8 9" key="1">
    <citation type="submission" date="2020-07" db="EMBL/GenBank/DDBJ databases">
        <title>Sequencing the genomes of 1000 actinobacteria strains.</title>
        <authorList>
            <person name="Klenk H.-P."/>
        </authorList>
    </citation>
    <scope>NUCLEOTIDE SEQUENCE [LARGE SCALE GENOMIC DNA]</scope>
    <source>
        <strain evidence="8 9">DSM 23987</strain>
    </source>
</reference>
<dbReference type="InterPro" id="IPR029016">
    <property type="entry name" value="GAF-like_dom_sf"/>
</dbReference>
<dbReference type="InterPro" id="IPR036097">
    <property type="entry name" value="HisK_dim/P_sf"/>
</dbReference>
<keyword evidence="9" id="KW-1185">Reference proteome</keyword>
<dbReference type="GO" id="GO:0000155">
    <property type="term" value="F:phosphorelay sensor kinase activity"/>
    <property type="evidence" value="ECO:0007669"/>
    <property type="project" value="InterPro"/>
</dbReference>
<sequence length="374" mass="40312">MRSVDDLARRQAIEQYQVLDQPAEPDLQGLLELAAIVCEVPTTVINIIDDRLQHQIAAVGFAPGVCAREDSMCAVVLDEARRVEVFVAREDPRFAQNPFVTGEIAKVRFYASSPLVTPDGVVIGTLCVFDDSTGRLSSEAAHGLDVLARQVVDVLELRRTARELTRSNEQLAQFAGQVSHDLANPLAALSGFLEMASDSASLDAAPDVARALSRAELSAQRMQYLITDLLDYAQLGGRVRTTEVDVALLVDEVLEDLSARVRAAGAIVEVGELPVFRADRTVLRALVQNIVANAVKFSATSGREPHVTITVEPVTGGWRLAVDDDGPGVPPEERDRVFGLSTCERIVTAHGGRMGIDTSPWGGASVWAILPDRG</sequence>
<dbReference type="SUPFAM" id="SSF55781">
    <property type="entry name" value="GAF domain-like"/>
    <property type="match status" value="1"/>
</dbReference>
<dbReference type="SUPFAM" id="SSF47384">
    <property type="entry name" value="Homodimeric domain of signal transducing histidine kinase"/>
    <property type="match status" value="1"/>
</dbReference>
<comment type="caution">
    <text evidence="8">The sequence shown here is derived from an EMBL/GenBank/DDBJ whole genome shotgun (WGS) entry which is preliminary data.</text>
</comment>
<comment type="catalytic activity">
    <reaction evidence="1">
        <text>ATP + protein L-histidine = ADP + protein N-phospho-L-histidine.</text>
        <dbReference type="EC" id="2.7.13.3"/>
    </reaction>
</comment>
<dbReference type="InterPro" id="IPR036890">
    <property type="entry name" value="HATPase_C_sf"/>
</dbReference>
<keyword evidence="5 8" id="KW-0418">Kinase</keyword>
<feature type="domain" description="Histidine kinase" evidence="7">
    <location>
        <begin position="177"/>
        <end position="374"/>
    </location>
</feature>
<dbReference type="SUPFAM" id="SSF55874">
    <property type="entry name" value="ATPase domain of HSP90 chaperone/DNA topoisomerase II/histidine kinase"/>
    <property type="match status" value="1"/>
</dbReference>
<dbReference type="Gene3D" id="1.10.287.130">
    <property type="match status" value="1"/>
</dbReference>
<evidence type="ECO:0000313" key="8">
    <source>
        <dbReference type="EMBL" id="NYG07066.1"/>
    </source>
</evidence>
<dbReference type="SMART" id="SM00388">
    <property type="entry name" value="HisKA"/>
    <property type="match status" value="1"/>
</dbReference>
<dbReference type="GO" id="GO:0005886">
    <property type="term" value="C:plasma membrane"/>
    <property type="evidence" value="ECO:0007669"/>
    <property type="project" value="UniProtKB-SubCell"/>
</dbReference>